<dbReference type="SMART" id="SM00430">
    <property type="entry name" value="HOLI"/>
    <property type="match status" value="1"/>
</dbReference>
<dbReference type="InterPro" id="IPR013088">
    <property type="entry name" value="Znf_NHR/GATA"/>
</dbReference>
<dbReference type="Gene3D" id="1.10.565.10">
    <property type="entry name" value="Retinoid X Receptor"/>
    <property type="match status" value="1"/>
</dbReference>
<feature type="compositionally biased region" description="Polar residues" evidence="13">
    <location>
        <begin position="160"/>
        <end position="171"/>
    </location>
</feature>
<feature type="region of interest" description="Disordered" evidence="13">
    <location>
        <begin position="621"/>
        <end position="643"/>
    </location>
</feature>
<dbReference type="CDD" id="cd06157">
    <property type="entry name" value="NR_LBD"/>
    <property type="match status" value="1"/>
</dbReference>
<evidence type="ECO:0000256" key="8">
    <source>
        <dbReference type="ARBA" id="ARBA00023163"/>
    </source>
</evidence>
<dbReference type="FunFam" id="1.10.565.10:FF:000045">
    <property type="entry name" value="Nuclear Hormone Receptor family"/>
    <property type="match status" value="1"/>
</dbReference>
<keyword evidence="7 12" id="KW-0238">DNA-binding</keyword>
<sequence>MHNVIDLSMNQPVPTSTVLHGSTIYYNNPGHVSNNMHMNNNKTNSVSPSDCNSSVQMRCKVCGDHKAGKHYGTIACNGCKGFFRRSIWEQRDYSCRFGGKCQIVQEYRNRCRACRLKKCFEIGMDARAVQSERDKHKKRPDNVKKMPSTENSTPPPQQQTHQETSFTPVSQSVSAVFGHPSEIQHISSMPQVWGDKYNGCVSKQIAESLSTTSNKVTTGIGTIGIFKSDNNFGSSLSIKTSRANSPEKQYSNVLNLFPAQPVIPMDLEHFTANYKLHHHTNPEIPIVQYLIQLERICDNMVDPVTESPITEDFDRLCRVDVTIEAAFRQPGVVAKRTPPRWTAERLTTVDDVHIGWCRSFVLCVDWAMIMTDYKELSSEDQYTLLRNRVVSVNWLQHTYKTYKSGCDGVALVNGSYYPRNKDLQKTMHPGCKHYFKNLCEHLMLDLVFPMRELIMDEGEFCIMKALILFTVDRRLSESGKDHVTRVREKYIQGLYNHVKNRHPEYNELQIASRISRLLLLLPAITHLSQYEDDNVQFLALFNMANLNGLPYELHSSIKQVPNGTPEFASNMSQSNLSDSNRIENSTSSTIGIKVEEMISENSQNKVQASTQQHIYQHDISNIPTSTQQRQNSSMSHRPIIDQGSKNQTNQMRTIMNNTQQHLSASSMPNNDPSNVGIYNNTQTQY</sequence>
<keyword evidence="4 12" id="KW-0863">Zinc-finger</keyword>
<dbReference type="InterPro" id="IPR035500">
    <property type="entry name" value="NHR-like_dom_sf"/>
</dbReference>
<feature type="region of interest" description="Disordered" evidence="13">
    <location>
        <begin position="129"/>
        <end position="171"/>
    </location>
</feature>
<feature type="domain" description="NR LBD" evidence="15">
    <location>
        <begin position="282"/>
        <end position="557"/>
    </location>
</feature>
<keyword evidence="5 12" id="KW-0862">Zinc</keyword>
<dbReference type="GO" id="GO:0003700">
    <property type="term" value="F:DNA-binding transcription factor activity"/>
    <property type="evidence" value="ECO:0007669"/>
    <property type="project" value="InterPro"/>
</dbReference>
<name>A0A0N4ZHU0_PARTI</name>
<dbReference type="CDD" id="cd06960">
    <property type="entry name" value="NR_DBD_HNF4A"/>
    <property type="match status" value="1"/>
</dbReference>
<dbReference type="InterPro" id="IPR049636">
    <property type="entry name" value="HNF4-like_DBD"/>
</dbReference>
<evidence type="ECO:0000256" key="2">
    <source>
        <dbReference type="ARBA" id="ARBA00005993"/>
    </source>
</evidence>
<proteinExistence type="inferred from homology"/>
<keyword evidence="3 12" id="KW-0479">Metal-binding</keyword>
<evidence type="ECO:0000256" key="11">
    <source>
        <dbReference type="ARBA" id="ARBA00037512"/>
    </source>
</evidence>
<dbReference type="InterPro" id="IPR000536">
    <property type="entry name" value="Nucl_hrmn_rcpt_lig-bd"/>
</dbReference>
<evidence type="ECO:0000256" key="13">
    <source>
        <dbReference type="SAM" id="MobiDB-lite"/>
    </source>
</evidence>
<feature type="region of interest" description="Disordered" evidence="13">
    <location>
        <begin position="660"/>
        <end position="685"/>
    </location>
</feature>
<evidence type="ECO:0000256" key="1">
    <source>
        <dbReference type="ARBA" id="ARBA00004123"/>
    </source>
</evidence>
<dbReference type="Pfam" id="PF00105">
    <property type="entry name" value="zf-C4"/>
    <property type="match status" value="1"/>
</dbReference>
<dbReference type="InterPro" id="IPR052499">
    <property type="entry name" value="C.elegans_NHRs"/>
</dbReference>
<evidence type="ECO:0000256" key="10">
    <source>
        <dbReference type="ARBA" id="ARBA00023242"/>
    </source>
</evidence>
<feature type="domain" description="Nuclear receptor" evidence="14">
    <location>
        <begin position="56"/>
        <end position="131"/>
    </location>
</feature>
<dbReference type="Gene3D" id="3.30.50.10">
    <property type="entry name" value="Erythroid Transcription Factor GATA-1, subunit A"/>
    <property type="match status" value="1"/>
</dbReference>
<dbReference type="PANTHER" id="PTHR47630">
    <property type="entry name" value="NUCLEAR HORMONE RECEPTOR FAMILY-RELATED-RELATED"/>
    <property type="match status" value="1"/>
</dbReference>
<dbReference type="GO" id="GO:0008270">
    <property type="term" value="F:zinc ion binding"/>
    <property type="evidence" value="ECO:0007669"/>
    <property type="project" value="UniProtKB-KW"/>
</dbReference>
<evidence type="ECO:0000256" key="12">
    <source>
        <dbReference type="RuleBase" id="RU004334"/>
    </source>
</evidence>
<dbReference type="InterPro" id="IPR001628">
    <property type="entry name" value="Znf_hrmn_rcpt"/>
</dbReference>
<evidence type="ECO:0000256" key="5">
    <source>
        <dbReference type="ARBA" id="ARBA00022833"/>
    </source>
</evidence>
<feature type="compositionally biased region" description="Polar residues" evidence="13">
    <location>
        <begin position="621"/>
        <end position="635"/>
    </location>
</feature>
<dbReference type="STRING" id="131310.A0A0N4ZHU0"/>
<evidence type="ECO:0000313" key="16">
    <source>
        <dbReference type="Proteomes" id="UP000038045"/>
    </source>
</evidence>
<keyword evidence="16" id="KW-1185">Reference proteome</keyword>
<evidence type="ECO:0000256" key="4">
    <source>
        <dbReference type="ARBA" id="ARBA00022771"/>
    </source>
</evidence>
<keyword evidence="10 12" id="KW-0539">Nucleus</keyword>
<keyword evidence="8 12" id="KW-0804">Transcription</keyword>
<dbReference type="PRINTS" id="PR00047">
    <property type="entry name" value="STROIDFINGER"/>
</dbReference>
<dbReference type="FunFam" id="3.30.50.10:FF:000030">
    <property type="entry name" value="Nuclear Hormone Receptor family"/>
    <property type="match status" value="1"/>
</dbReference>
<dbReference type="PROSITE" id="PS51030">
    <property type="entry name" value="NUCLEAR_REC_DBD_2"/>
    <property type="match status" value="1"/>
</dbReference>
<evidence type="ECO:0000256" key="7">
    <source>
        <dbReference type="ARBA" id="ARBA00023125"/>
    </source>
</evidence>
<feature type="compositionally biased region" description="Basic and acidic residues" evidence="13">
    <location>
        <begin position="130"/>
        <end position="144"/>
    </location>
</feature>
<dbReference type="Proteomes" id="UP000038045">
    <property type="component" value="Unplaced"/>
</dbReference>
<protein>
    <submittedName>
        <fullName evidence="17">Transcription factor HNF-4 homolog</fullName>
    </submittedName>
</protein>
<evidence type="ECO:0000313" key="17">
    <source>
        <dbReference type="WBParaSite" id="PTRK_0000748600.1"/>
    </source>
</evidence>
<dbReference type="SMART" id="SM00399">
    <property type="entry name" value="ZnF_C4"/>
    <property type="match status" value="1"/>
</dbReference>
<comment type="function">
    <text evidence="11">Orphan nuclear receptor.</text>
</comment>
<evidence type="ECO:0000256" key="9">
    <source>
        <dbReference type="ARBA" id="ARBA00023170"/>
    </source>
</evidence>
<keyword evidence="9 12" id="KW-0675">Receptor</keyword>
<evidence type="ECO:0000259" key="14">
    <source>
        <dbReference type="PROSITE" id="PS51030"/>
    </source>
</evidence>
<dbReference type="InterPro" id="IPR001723">
    <property type="entry name" value="Nuclear_hrmn_rcpt"/>
</dbReference>
<dbReference type="WBParaSite" id="PTRK_0000748600.1">
    <property type="protein sequence ID" value="PTRK_0000748600.1"/>
    <property type="gene ID" value="PTRK_0000748600"/>
</dbReference>
<dbReference type="PROSITE" id="PS00031">
    <property type="entry name" value="NUCLEAR_REC_DBD_1"/>
    <property type="match status" value="1"/>
</dbReference>
<dbReference type="PRINTS" id="PR00398">
    <property type="entry name" value="STRDHORMONER"/>
</dbReference>
<dbReference type="SUPFAM" id="SSF57716">
    <property type="entry name" value="Glucocorticoid receptor-like (DNA-binding domain)"/>
    <property type="match status" value="1"/>
</dbReference>
<comment type="similarity">
    <text evidence="2 12">Belongs to the nuclear hormone receptor family.</text>
</comment>
<dbReference type="AlphaFoldDB" id="A0A0N4ZHU0"/>
<dbReference type="Pfam" id="PF00104">
    <property type="entry name" value="Hormone_recep"/>
    <property type="match status" value="1"/>
</dbReference>
<dbReference type="PANTHER" id="PTHR47630:SF8">
    <property type="entry name" value="NUCLEAR HORMONE RECEPTOR FAMILY MEMBER NHR-34"/>
    <property type="match status" value="1"/>
</dbReference>
<feature type="region of interest" description="Disordered" evidence="13">
    <location>
        <begin position="564"/>
        <end position="584"/>
    </location>
</feature>
<keyword evidence="6 12" id="KW-0805">Transcription regulation</keyword>
<dbReference type="GO" id="GO:0000978">
    <property type="term" value="F:RNA polymerase II cis-regulatory region sequence-specific DNA binding"/>
    <property type="evidence" value="ECO:0007669"/>
    <property type="project" value="InterPro"/>
</dbReference>
<dbReference type="GO" id="GO:0005634">
    <property type="term" value="C:nucleus"/>
    <property type="evidence" value="ECO:0007669"/>
    <property type="project" value="UniProtKB-SubCell"/>
</dbReference>
<organism evidence="16 17">
    <name type="scientific">Parastrongyloides trichosuri</name>
    <name type="common">Possum-specific nematode worm</name>
    <dbReference type="NCBI Taxonomy" id="131310"/>
    <lineage>
        <taxon>Eukaryota</taxon>
        <taxon>Metazoa</taxon>
        <taxon>Ecdysozoa</taxon>
        <taxon>Nematoda</taxon>
        <taxon>Chromadorea</taxon>
        <taxon>Rhabditida</taxon>
        <taxon>Tylenchina</taxon>
        <taxon>Panagrolaimomorpha</taxon>
        <taxon>Strongyloidoidea</taxon>
        <taxon>Strongyloididae</taxon>
        <taxon>Parastrongyloides</taxon>
    </lineage>
</organism>
<evidence type="ECO:0000256" key="3">
    <source>
        <dbReference type="ARBA" id="ARBA00022723"/>
    </source>
</evidence>
<dbReference type="SUPFAM" id="SSF48508">
    <property type="entry name" value="Nuclear receptor ligand-binding domain"/>
    <property type="match status" value="1"/>
</dbReference>
<evidence type="ECO:0000259" key="15">
    <source>
        <dbReference type="PROSITE" id="PS51843"/>
    </source>
</evidence>
<reference evidence="17" key="1">
    <citation type="submission" date="2017-02" db="UniProtKB">
        <authorList>
            <consortium name="WormBaseParasite"/>
        </authorList>
    </citation>
    <scope>IDENTIFICATION</scope>
</reference>
<accession>A0A0N4ZHU0</accession>
<comment type="subcellular location">
    <subcellularLocation>
        <location evidence="1 12">Nucleus</location>
    </subcellularLocation>
</comment>
<evidence type="ECO:0000256" key="6">
    <source>
        <dbReference type="ARBA" id="ARBA00023015"/>
    </source>
</evidence>
<dbReference type="PROSITE" id="PS51843">
    <property type="entry name" value="NR_LBD"/>
    <property type="match status" value="1"/>
</dbReference>